<gene>
    <name evidence="1" type="ORF">GCM10010508_03690</name>
</gene>
<comment type="caution">
    <text evidence="1">The sequence shown here is derived from an EMBL/GenBank/DDBJ whole genome shotgun (WGS) entry which is preliminary data.</text>
</comment>
<reference evidence="1" key="1">
    <citation type="journal article" date="2014" name="Int. J. Syst. Evol. Microbiol.">
        <title>Complete genome sequence of Corynebacterium casei LMG S-19264T (=DSM 44701T), isolated from a smear-ripened cheese.</title>
        <authorList>
            <consortium name="US DOE Joint Genome Institute (JGI-PGF)"/>
            <person name="Walter F."/>
            <person name="Albersmeier A."/>
            <person name="Kalinowski J."/>
            <person name="Ruckert C."/>
        </authorList>
    </citation>
    <scope>NUCLEOTIDE SEQUENCE</scope>
    <source>
        <strain evidence="1">JCM 4654</strain>
    </source>
</reference>
<dbReference type="AlphaFoldDB" id="A0A918XYM5"/>
<dbReference type="EMBL" id="BMVF01000001">
    <property type="protein sequence ID" value="GHD84272.1"/>
    <property type="molecule type" value="Genomic_DNA"/>
</dbReference>
<reference evidence="1" key="2">
    <citation type="submission" date="2020-09" db="EMBL/GenBank/DDBJ databases">
        <authorList>
            <person name="Sun Q."/>
            <person name="Ohkuma M."/>
        </authorList>
    </citation>
    <scope>NUCLEOTIDE SEQUENCE</scope>
    <source>
        <strain evidence="1">JCM 4654</strain>
    </source>
</reference>
<proteinExistence type="predicted"/>
<protein>
    <submittedName>
        <fullName evidence="1">Uncharacterized protein</fullName>
    </submittedName>
</protein>
<evidence type="ECO:0000313" key="2">
    <source>
        <dbReference type="Proteomes" id="UP000608955"/>
    </source>
</evidence>
<accession>A0A918XYM5</accession>
<dbReference type="RefSeq" id="WP_190175882.1">
    <property type="nucleotide sequence ID" value="NZ_BMVF01000001.1"/>
</dbReference>
<name>A0A918XYM5_9ACTN</name>
<organism evidence="1 2">
    <name type="scientific">Streptomyces naganishii JCM 4654</name>
    <dbReference type="NCBI Taxonomy" id="1306179"/>
    <lineage>
        <taxon>Bacteria</taxon>
        <taxon>Bacillati</taxon>
        <taxon>Actinomycetota</taxon>
        <taxon>Actinomycetes</taxon>
        <taxon>Kitasatosporales</taxon>
        <taxon>Streptomycetaceae</taxon>
        <taxon>Streptomyces</taxon>
    </lineage>
</organism>
<keyword evidence="2" id="KW-1185">Reference proteome</keyword>
<evidence type="ECO:0000313" key="1">
    <source>
        <dbReference type="EMBL" id="GHD84272.1"/>
    </source>
</evidence>
<dbReference type="Proteomes" id="UP000608955">
    <property type="component" value="Unassembled WGS sequence"/>
</dbReference>
<sequence length="156" mass="16584">MALSRVPGPGGRVVSLDTLVRLGRGLRTSGRPGTPAAPRRLAVPEGMTVPLGCDAVVVPAQLGPLLMPRLPRVGCVYADERHWWWIVPADSDYALCWPAPAHYATGAVLPDASSAALPELLHRPDGKVPYTPPIPLYLALCRITGTTPAWSRPVSA</sequence>